<dbReference type="SUPFAM" id="SSF56300">
    <property type="entry name" value="Metallo-dependent phosphatases"/>
    <property type="match status" value="1"/>
</dbReference>
<comment type="caution">
    <text evidence="4">The sequence shown here is derived from an EMBL/GenBank/DDBJ whole genome shotgun (WGS) entry which is preliminary data.</text>
</comment>
<dbReference type="GO" id="GO:0016787">
    <property type="term" value="F:hydrolase activity"/>
    <property type="evidence" value="ECO:0007669"/>
    <property type="project" value="UniProtKB-KW"/>
</dbReference>
<dbReference type="PANTHER" id="PTHR10161">
    <property type="entry name" value="TARTRATE-RESISTANT ACID PHOSPHATASE TYPE 5"/>
    <property type="match status" value="1"/>
</dbReference>
<proteinExistence type="predicted"/>
<dbReference type="EMBL" id="NOXV01000255">
    <property type="protein sequence ID" value="OYQ37339.1"/>
    <property type="molecule type" value="Genomic_DNA"/>
</dbReference>
<name>A0A255Z7C7_9FLAO</name>
<evidence type="ECO:0000256" key="1">
    <source>
        <dbReference type="ARBA" id="ARBA00022729"/>
    </source>
</evidence>
<dbReference type="RefSeq" id="WP_094414523.1">
    <property type="nucleotide sequence ID" value="NZ_NOXV01000255.1"/>
</dbReference>
<dbReference type="Pfam" id="PF00149">
    <property type="entry name" value="Metallophos"/>
    <property type="match status" value="1"/>
</dbReference>
<dbReference type="OrthoDB" id="333971at2"/>
<evidence type="ECO:0000313" key="5">
    <source>
        <dbReference type="Proteomes" id="UP000216605"/>
    </source>
</evidence>
<keyword evidence="5" id="KW-1185">Reference proteome</keyword>
<dbReference type="PANTHER" id="PTHR10161:SF14">
    <property type="entry name" value="TARTRATE-RESISTANT ACID PHOSPHATASE TYPE 5"/>
    <property type="match status" value="1"/>
</dbReference>
<dbReference type="InterPro" id="IPR004843">
    <property type="entry name" value="Calcineurin-like_PHP"/>
</dbReference>
<organism evidence="4 5">
    <name type="scientific">Flavobacterium cyanobacteriorum</name>
    <dbReference type="NCBI Taxonomy" id="2022802"/>
    <lineage>
        <taxon>Bacteria</taxon>
        <taxon>Pseudomonadati</taxon>
        <taxon>Bacteroidota</taxon>
        <taxon>Flavobacteriia</taxon>
        <taxon>Flavobacteriales</taxon>
        <taxon>Flavobacteriaceae</taxon>
        <taxon>Flavobacterium</taxon>
    </lineage>
</organism>
<dbReference type="InterPro" id="IPR051558">
    <property type="entry name" value="Metallophosphoesterase_PAP"/>
</dbReference>
<dbReference type="InterPro" id="IPR029052">
    <property type="entry name" value="Metallo-depent_PP-like"/>
</dbReference>
<feature type="domain" description="Calcineurin-like phosphoesterase" evidence="3">
    <location>
        <begin position="58"/>
        <end position="255"/>
    </location>
</feature>
<sequence>MKFFWVRTKAKGNIKILRYGCMALLVSGCATYKPRYGVATGPYKTVITYDEPQKPLHRFYLIGDAGYANGPDTHEVLSAVGRNLEKEGENTSLLYLGDNIYPYGMPVKKDGAKRKDAEGSLKAQMELAGLFPGKTYFIPGNHDWYSGYNGLKEQEKFIEAILGKDAFLPGKGCGITDVKVNDKLTVIAIDSQWYIEDWDNYPTINDDCTIKTREDLFTELESLLNKNQDRVIVLAIHHPLMSNGAHGGQFSLRKQLFPLKYHVPVPVLGTLINIVRRASGYSTQDIQSRVYRTLSNRIKALIQGRDNVIVVSGHDHNLQYINHNNIHQIISGSGSKKEAAKAVYDNDFSYGGAGYAVLDINDDGTGEVSYFAVKDGKEDKLFEHKILVKPNPELKIYPAVYPDSVSTSVYPAYMDNRSTLHNVLLGKHYRRYYTMPIKAKTVLLDTLYGGLKPLKAGGGHQTLSLRLADSTGKEYAMRGLRKSATKFLQAVAFKDRYMGDAFENTFAEDFLMDFYTTAHPYIPYTTAKLAGSAGLYHSNPKLYYVPKQNALGIFNEEYGNELYVIDEHAGREQKNLKSFGNPDDIEDTKDVLKNLAKDPKYRIDEQMYIRARLFDMLIGDWDRHGDQWKWAEFKNDGKVIYRPIPKDHDQSFVKYDGALLWVLLNIPALRQMQTYKDEIRNVKWLNKVAYPMDLAMIVKAEEKDWTEQANYIKQNLTDEAIDNAFADLPDEVKDGTIEQLKASLRSRRDKLDKYALEYRDTLLRTVVVAGTDKKEKFMITRMPGGETRVQMYSLKNENAGLLLDKTYSSTKTKELWIYGLDDDDIFEVKGQPGKRPIYLRLLGGQNHDTYTIENGKKVKLYDFKSKANTYTTDTRTSLVLTDDYETNMYDYKKPQYNVAAAYPYVGFNPDDGVKLGGILNYTVNNFNRRPYSQKHSVKANYYFATYGWELIYRGTFMNIASKWNFAVDATYTSPNFSINYFGQGNETPNFDDGLGMNYNRVKLQVFRVAPSIFTESRNGSLAELQASFETIEIDGTSGRFINQPGAVRDYLFEHRQFGGINARYSFENYDNPALPALGMGFNFTGGWTASLDEMNNNFLHTTAGIRVVHKITPDDKLVINTLLRGRFIFNNNYEFYQGATLGGDNDLRGYRRERFTGRHSFFQSTDLRYTIGTWKSSFIPLKYGLYGGYDYGRVWVSDDTSQKWHQSIGGGAFLSGVDAITARLFCFYGSDGTRLAFAMGFTF</sequence>
<keyword evidence="2" id="KW-0378">Hydrolase</keyword>
<reference evidence="4 5" key="1">
    <citation type="submission" date="2017-07" db="EMBL/GenBank/DDBJ databases">
        <title>Flavobacterium cyanobacteriorum sp. nov., isolated from cyanobacterial aggregates in a eutrophic lake.</title>
        <authorList>
            <person name="Cai H."/>
        </authorList>
    </citation>
    <scope>NUCLEOTIDE SEQUENCE [LARGE SCALE GENOMIC DNA]</scope>
    <source>
        <strain evidence="4 5">TH021</strain>
    </source>
</reference>
<evidence type="ECO:0000256" key="2">
    <source>
        <dbReference type="ARBA" id="ARBA00022801"/>
    </source>
</evidence>
<accession>A0A255Z7C7</accession>
<dbReference type="PROSITE" id="PS51257">
    <property type="entry name" value="PROKAR_LIPOPROTEIN"/>
    <property type="match status" value="1"/>
</dbReference>
<gene>
    <name evidence="4" type="ORF">CHU92_08360</name>
</gene>
<evidence type="ECO:0000313" key="4">
    <source>
        <dbReference type="EMBL" id="OYQ37339.1"/>
    </source>
</evidence>
<evidence type="ECO:0000259" key="3">
    <source>
        <dbReference type="Pfam" id="PF00149"/>
    </source>
</evidence>
<keyword evidence="1" id="KW-0732">Signal</keyword>
<dbReference type="Gene3D" id="3.60.21.10">
    <property type="match status" value="1"/>
</dbReference>
<dbReference type="Proteomes" id="UP000216605">
    <property type="component" value="Unassembled WGS sequence"/>
</dbReference>
<dbReference type="AlphaFoldDB" id="A0A255Z7C7"/>
<protein>
    <submittedName>
        <fullName evidence="4">Metallophosphoesterase</fullName>
    </submittedName>
</protein>